<feature type="non-terminal residue" evidence="4">
    <location>
        <position position="1"/>
    </location>
</feature>
<dbReference type="InterPro" id="IPR025697">
    <property type="entry name" value="CLU_dom"/>
</dbReference>
<dbReference type="GO" id="GO:0005737">
    <property type="term" value="C:cytoplasm"/>
    <property type="evidence" value="ECO:0007669"/>
    <property type="project" value="TreeGrafter"/>
</dbReference>
<dbReference type="AlphaFoldDB" id="A0AA36G5X3"/>
<dbReference type="InterPro" id="IPR027523">
    <property type="entry name" value="CLU_prot"/>
</dbReference>
<dbReference type="SUPFAM" id="SSF103107">
    <property type="entry name" value="Hypothetical protein c14orf129, hspc210"/>
    <property type="match status" value="1"/>
</dbReference>
<dbReference type="InterPro" id="IPR033646">
    <property type="entry name" value="CLU-central"/>
</dbReference>
<keyword evidence="5" id="KW-1185">Reference proteome</keyword>
<dbReference type="CDD" id="cd15466">
    <property type="entry name" value="CLU-central"/>
    <property type="match status" value="1"/>
</dbReference>
<dbReference type="Proteomes" id="UP001177023">
    <property type="component" value="Unassembled WGS sequence"/>
</dbReference>
<dbReference type="Pfam" id="PF15044">
    <property type="entry name" value="CLU_N"/>
    <property type="match status" value="1"/>
</dbReference>
<dbReference type="InterPro" id="IPR028275">
    <property type="entry name" value="CLU_N"/>
</dbReference>
<evidence type="ECO:0000313" key="4">
    <source>
        <dbReference type="EMBL" id="CAJ0580592.1"/>
    </source>
</evidence>
<evidence type="ECO:0000259" key="3">
    <source>
        <dbReference type="PROSITE" id="PS51823"/>
    </source>
</evidence>
<dbReference type="Gene3D" id="3.30.2280.10">
    <property type="entry name" value="Hypothetical protein (hspc210)"/>
    <property type="match status" value="1"/>
</dbReference>
<dbReference type="InterPro" id="IPR007967">
    <property type="entry name" value="GSKIP_dom"/>
</dbReference>
<gene>
    <name evidence="4" type="ORF">MSPICULIGERA_LOCUS18788</name>
</gene>
<dbReference type="Pfam" id="PF12807">
    <property type="entry name" value="eIF3_p135"/>
    <property type="match status" value="1"/>
</dbReference>
<feature type="domain" description="Clu" evidence="3">
    <location>
        <begin position="331"/>
        <end position="582"/>
    </location>
</feature>
<organism evidence="4 5">
    <name type="scientific">Mesorhabditis spiculigera</name>
    <dbReference type="NCBI Taxonomy" id="96644"/>
    <lineage>
        <taxon>Eukaryota</taxon>
        <taxon>Metazoa</taxon>
        <taxon>Ecdysozoa</taxon>
        <taxon>Nematoda</taxon>
        <taxon>Chromadorea</taxon>
        <taxon>Rhabditida</taxon>
        <taxon>Rhabditina</taxon>
        <taxon>Rhabditomorpha</taxon>
        <taxon>Rhabditoidea</taxon>
        <taxon>Rhabditidae</taxon>
        <taxon>Mesorhabditinae</taxon>
        <taxon>Mesorhabditis</taxon>
    </lineage>
</organism>
<dbReference type="InterPro" id="IPR023231">
    <property type="entry name" value="GSKIP_dom_sf"/>
</dbReference>
<dbReference type="EMBL" id="CATQJA010002662">
    <property type="protein sequence ID" value="CAJ0580592.1"/>
    <property type="molecule type" value="Genomic_DNA"/>
</dbReference>
<dbReference type="FunFam" id="3.30.2280.10:FF:000002">
    <property type="entry name" value="Clustered mitochondria protein homolog"/>
    <property type="match status" value="1"/>
</dbReference>
<dbReference type="Pfam" id="PF13236">
    <property type="entry name" value="CLU"/>
    <property type="match status" value="1"/>
</dbReference>
<proteinExistence type="predicted"/>
<dbReference type="GO" id="GO:0003729">
    <property type="term" value="F:mRNA binding"/>
    <property type="evidence" value="ECO:0007669"/>
    <property type="project" value="TreeGrafter"/>
</dbReference>
<keyword evidence="1" id="KW-0963">Cytoplasm</keyword>
<feature type="region of interest" description="Disordered" evidence="2">
    <location>
        <begin position="1"/>
        <end position="41"/>
    </location>
</feature>
<evidence type="ECO:0000256" key="2">
    <source>
        <dbReference type="SAM" id="MobiDB-lite"/>
    </source>
</evidence>
<dbReference type="Gene3D" id="1.25.40.10">
    <property type="entry name" value="Tetratricopeptide repeat domain"/>
    <property type="match status" value="1"/>
</dbReference>
<evidence type="ECO:0000256" key="1">
    <source>
        <dbReference type="ARBA" id="ARBA00022490"/>
    </source>
</evidence>
<dbReference type="GO" id="GO:0048312">
    <property type="term" value="P:intracellular distribution of mitochondria"/>
    <property type="evidence" value="ECO:0007669"/>
    <property type="project" value="TreeGrafter"/>
</dbReference>
<evidence type="ECO:0000313" key="5">
    <source>
        <dbReference type="Proteomes" id="UP001177023"/>
    </source>
</evidence>
<protein>
    <recommendedName>
        <fullName evidence="3">Clu domain-containing protein</fullName>
    </recommendedName>
</protein>
<dbReference type="InterPro" id="IPR011990">
    <property type="entry name" value="TPR-like_helical_dom_sf"/>
</dbReference>
<dbReference type="SUPFAM" id="SSF48452">
    <property type="entry name" value="TPR-like"/>
    <property type="match status" value="1"/>
</dbReference>
<dbReference type="Pfam" id="PF05303">
    <property type="entry name" value="GSKIP_dom"/>
    <property type="match status" value="1"/>
</dbReference>
<dbReference type="PANTHER" id="PTHR12601">
    <property type="entry name" value="EUKARYOTIC TRANSLATION INITIATION FACTOR 3 SUBUNIT EIF-3"/>
    <property type="match status" value="1"/>
</dbReference>
<reference evidence="4" key="1">
    <citation type="submission" date="2023-06" db="EMBL/GenBank/DDBJ databases">
        <authorList>
            <person name="Delattre M."/>
        </authorList>
    </citation>
    <scope>NUCLEOTIDE SEQUENCE</scope>
    <source>
        <strain evidence="4">AF72</strain>
    </source>
</reference>
<name>A0AA36G5X3_9BILA</name>
<sequence>MAEEATDESPKINGDAEGAAKPTEASKDIATDSTLSSSDSNMNDNVAVKVVSVNNDTFDLQLKSGELFNEIVQVLLERDSTCHRTCFGMYLEDENGGSKRVDAFSELGSVAPGVTSMKVSIVPENYSVREVKIHLNHIRDILRCGSGRFNYDAYHSQEGQSPSYVQTLQLFSERAKDVINRPPDFLLPGPKEPPLDSLFPYMGLMGKTLSAVSNIALSPYNPPIGSRKLKGDVLYLDIDTVEKRRLYVTACLEGFYINASTEDLFKPIHAPGPKETTHRTLVELLNQASPGFRKAYANILKQRSDKNLLERLPAPYPVTAWCVPHPLTPIPDSICAEEASQPQRLGFEDSLPGQLRNWNEELQATVEMPQDTAAARLMRDRSVYKIHADFVYACVRGAVNILDGNVLPLNPGEEDRSHMYIWNDIFYSLGFDVKDHYKDFGGDAAAHVASAADLANVRLYANINVPKLHTLGMAVVDYRGTRIAAQSVIPGILDRDQDQSVIYGSSDFGKTILGNAEYDELLKPIAEALHLQPHKLVTKDAEGKEKIIEFYSSFENKGIIGNDGRKYLLDLLRTLPPDANYLEGAELSESVKKLGYPRTFCHKITNLRPEILEHYIEDAQLLFYRKTAAHYYKKRDAMKMAVTSAELQQALDKFAEDEKKIGDWHLIPRTVGAVRLVKLAERDDPKVVMECITMAAKELRSLDPTKLELRFNPDCFAPVIQHADQDELKKQQQLVIDVAAFLVEQKIPTFVRSFTDIYSACIDGQELVERMHNAGINVRYLGYMLSLVTDFTYVVPIMGSELLCRSVKHVMRKFLQELPKMEFSAGIALFLNCLFGTQAAEEKVSKKKKAAQVRRPSWSELTTKALWASIVADMEIYYGFVMDRDCDSVEAWLAKYRIQKVAVLRRVCRTMGIQICAKDYKLDKKPTPFNEEDILGLFPVFRHKNPLAQEGSNLLYRAKAEMQKSNLSLALFAAQEAVSVMNSVYGSIHPQLVQALRVLAVLTYYHGDFPEAFQQQYKALLINERCNGVDSAENIAEYVQLSIFAFALFNVPAAGKLIYRARYLLLIAYGDTHPMMFQINATIACYLYASQEYDLAARYLQSALDNPYVPCKSQKTALVNHMFARTQVQFGNFREALKYEKKAYQFYADVFGEESKHAVECTEYLKVLATQAVRLQKQMNDVANGLDVPKIRPLQPPETMEGNYRSILDTVSSINGIASVPLTFMEGLPPAAYKDEALD</sequence>
<accession>A0AA36G5X3</accession>
<feature type="compositionally biased region" description="Polar residues" evidence="2">
    <location>
        <begin position="31"/>
        <end position="41"/>
    </location>
</feature>
<comment type="caution">
    <text evidence="4">The sequence shown here is derived from an EMBL/GenBank/DDBJ whole genome shotgun (WGS) entry which is preliminary data.</text>
</comment>
<dbReference type="PANTHER" id="PTHR12601:SF6">
    <property type="entry name" value="CLUSTERED MITOCHONDRIA PROTEIN HOMOLOG"/>
    <property type="match status" value="1"/>
</dbReference>
<dbReference type="PROSITE" id="PS51823">
    <property type="entry name" value="CLU"/>
    <property type="match status" value="1"/>
</dbReference>